<dbReference type="PRINTS" id="PR00288">
    <property type="entry name" value="PUROTHIONIN"/>
</dbReference>
<organism evidence="7">
    <name type="scientific">Jatropha curcas</name>
    <name type="common">Barbados nut</name>
    <dbReference type="NCBI Taxonomy" id="180498"/>
    <lineage>
        <taxon>Eukaryota</taxon>
        <taxon>Viridiplantae</taxon>
        <taxon>Streptophyta</taxon>
        <taxon>Embryophyta</taxon>
        <taxon>Tracheophyta</taxon>
        <taxon>Spermatophyta</taxon>
        <taxon>Magnoliopsida</taxon>
        <taxon>eudicotyledons</taxon>
        <taxon>Gunneridae</taxon>
        <taxon>Pentapetalae</taxon>
        <taxon>rosids</taxon>
        <taxon>fabids</taxon>
        <taxon>Malpighiales</taxon>
        <taxon>Euphorbiaceae</taxon>
        <taxon>Crotonoideae</taxon>
        <taxon>Jatropheae</taxon>
        <taxon>Jatropha</taxon>
    </lineage>
</organism>
<evidence type="ECO:0000259" key="6">
    <source>
        <dbReference type="SMART" id="SM00505"/>
    </source>
</evidence>
<dbReference type="RefSeq" id="NP_001295621.1">
    <property type="nucleotide sequence ID" value="NM_001308692.1"/>
</dbReference>
<dbReference type="AlphaFoldDB" id="D6BQN6"/>
<proteinExistence type="evidence at transcript level"/>
<evidence type="ECO:0000256" key="3">
    <source>
        <dbReference type="ARBA" id="ARBA00022729"/>
    </source>
</evidence>
<dbReference type="CDD" id="cd00107">
    <property type="entry name" value="Knot1"/>
    <property type="match status" value="1"/>
</dbReference>
<dbReference type="InterPro" id="IPR036574">
    <property type="entry name" value="Scorpion_toxin-like_sf"/>
</dbReference>
<evidence type="ECO:0000256" key="4">
    <source>
        <dbReference type="ARBA" id="ARBA00023157"/>
    </source>
</evidence>
<evidence type="ECO:0000256" key="1">
    <source>
        <dbReference type="ARBA" id="ARBA00022529"/>
    </source>
</evidence>
<dbReference type="GO" id="GO:0031640">
    <property type="term" value="P:killing of cells of another organism"/>
    <property type="evidence" value="ECO:0007669"/>
    <property type="project" value="UniProtKB-KW"/>
</dbReference>
<evidence type="ECO:0000256" key="5">
    <source>
        <dbReference type="SAM" id="SignalP"/>
    </source>
</evidence>
<dbReference type="OrthoDB" id="1063609at2759"/>
<keyword evidence="2" id="KW-0295">Fungicide</keyword>
<evidence type="ECO:0000313" key="7">
    <source>
        <dbReference type="EMBL" id="ADB02899.1"/>
    </source>
</evidence>
<dbReference type="SUPFAM" id="SSF57095">
    <property type="entry name" value="Scorpion toxin-like"/>
    <property type="match status" value="1"/>
</dbReference>
<protein>
    <submittedName>
        <fullName evidence="7">Gamma-thionin PPT defensin 1-like protein</fullName>
    </submittedName>
</protein>
<dbReference type="PANTHER" id="PTHR33147:SF129">
    <property type="entry name" value="DEFENSIN-LIKE PROTEIN 2-RELATED"/>
    <property type="match status" value="1"/>
</dbReference>
<dbReference type="EMBL" id="FJ899662">
    <property type="protein sequence ID" value="ADB02899.1"/>
    <property type="molecule type" value="mRNA"/>
</dbReference>
<dbReference type="Pfam" id="PF00304">
    <property type="entry name" value="Gamma-thionin"/>
    <property type="match status" value="1"/>
</dbReference>
<dbReference type="GeneID" id="105638946"/>
<name>D6BQN6_JATCU</name>
<dbReference type="Gene3D" id="3.30.30.10">
    <property type="entry name" value="Knottin, scorpion toxin-like"/>
    <property type="match status" value="1"/>
</dbReference>
<dbReference type="GO" id="GO:0050832">
    <property type="term" value="P:defense response to fungus"/>
    <property type="evidence" value="ECO:0007669"/>
    <property type="project" value="UniProtKB-KW"/>
</dbReference>
<dbReference type="InterPro" id="IPR003614">
    <property type="entry name" value="Knottins"/>
</dbReference>
<dbReference type="PROSITE" id="PS00940">
    <property type="entry name" value="GAMMA_THIONIN"/>
    <property type="match status" value="1"/>
</dbReference>
<keyword evidence="1" id="KW-0929">Antimicrobial</keyword>
<accession>D6BQN6</accession>
<sequence>MKCPMRLFSTLLLLLLLLLATETGPMVAEARTCESLSHRFKGICVRNSNCAAICQTEGFQGGHCRGLRRRCFCTMYCNNHHSHPRDQNLKHI</sequence>
<reference evidence="7" key="1">
    <citation type="submission" date="2009-04" db="EMBL/GenBank/DDBJ databases">
        <authorList>
            <person name="Eswaran N."/>
            <person name="Parameswaran S."/>
            <person name="Balaji S."/>
            <person name="Bhagyam A."/>
            <person name="Johnson T.S."/>
        </authorList>
    </citation>
    <scope>NUCLEOTIDE SEQUENCE</scope>
</reference>
<dbReference type="SMART" id="SM00505">
    <property type="entry name" value="Knot1"/>
    <property type="match status" value="1"/>
</dbReference>
<dbReference type="InterPro" id="IPR008176">
    <property type="entry name" value="Defensin_plant"/>
</dbReference>
<feature type="signal peptide" evidence="5">
    <location>
        <begin position="1"/>
        <end position="23"/>
    </location>
</feature>
<feature type="chain" id="PRO_5003081881" evidence="5">
    <location>
        <begin position="24"/>
        <end position="92"/>
    </location>
</feature>
<dbReference type="PANTHER" id="PTHR33147">
    <property type="entry name" value="DEFENSIN-LIKE PROTEIN 1"/>
    <property type="match status" value="1"/>
</dbReference>
<keyword evidence="4" id="KW-1015">Disulfide bond</keyword>
<feature type="domain" description="Knottins-like" evidence="6">
    <location>
        <begin position="32"/>
        <end position="77"/>
    </location>
</feature>
<evidence type="ECO:0000256" key="2">
    <source>
        <dbReference type="ARBA" id="ARBA00022577"/>
    </source>
</evidence>
<keyword evidence="3 5" id="KW-0732">Signal</keyword>